<comment type="caution">
    <text evidence="1">The sequence shown here is derived from an EMBL/GenBank/DDBJ whole genome shotgun (WGS) entry which is preliminary data.</text>
</comment>
<organism evidence="1 2">
    <name type="scientific">Cirrhinus mrigala</name>
    <name type="common">Mrigala</name>
    <dbReference type="NCBI Taxonomy" id="683832"/>
    <lineage>
        <taxon>Eukaryota</taxon>
        <taxon>Metazoa</taxon>
        <taxon>Chordata</taxon>
        <taxon>Craniata</taxon>
        <taxon>Vertebrata</taxon>
        <taxon>Euteleostomi</taxon>
        <taxon>Actinopterygii</taxon>
        <taxon>Neopterygii</taxon>
        <taxon>Teleostei</taxon>
        <taxon>Ostariophysi</taxon>
        <taxon>Cypriniformes</taxon>
        <taxon>Cyprinidae</taxon>
        <taxon>Labeoninae</taxon>
        <taxon>Labeonini</taxon>
        <taxon>Cirrhinus</taxon>
    </lineage>
</organism>
<dbReference type="Proteomes" id="UP001529510">
    <property type="component" value="Unassembled WGS sequence"/>
</dbReference>
<dbReference type="EMBL" id="JAMKFB020000004">
    <property type="protein sequence ID" value="KAL0195506.1"/>
    <property type="molecule type" value="Genomic_DNA"/>
</dbReference>
<accession>A0ABD0RAH4</accession>
<feature type="non-terminal residue" evidence="1">
    <location>
        <position position="81"/>
    </location>
</feature>
<dbReference type="AlphaFoldDB" id="A0ABD0RAH4"/>
<keyword evidence="2" id="KW-1185">Reference proteome</keyword>
<evidence type="ECO:0000313" key="2">
    <source>
        <dbReference type="Proteomes" id="UP001529510"/>
    </source>
</evidence>
<evidence type="ECO:0000313" key="1">
    <source>
        <dbReference type="EMBL" id="KAL0195506.1"/>
    </source>
</evidence>
<reference evidence="1 2" key="1">
    <citation type="submission" date="2024-05" db="EMBL/GenBank/DDBJ databases">
        <title>Genome sequencing and assembly of Indian major carp, Cirrhinus mrigala (Hamilton, 1822).</title>
        <authorList>
            <person name="Mohindra V."/>
            <person name="Chowdhury L.M."/>
            <person name="Lal K."/>
            <person name="Jena J.K."/>
        </authorList>
    </citation>
    <scope>NUCLEOTIDE SEQUENCE [LARGE SCALE GENOMIC DNA]</scope>
    <source>
        <strain evidence="1">CM1030</strain>
        <tissue evidence="1">Blood</tissue>
    </source>
</reference>
<gene>
    <name evidence="1" type="ORF">M9458_009078</name>
</gene>
<name>A0ABD0RAH4_CIRMR</name>
<sequence length="81" mass="8990">FLTSPSTPCRWGFFISTRPLAHRVSGSHMWSAGPRDPTWRCSNSQRLPLSLSMCELCCFLSQDVLLQKAPTASCMAGETLK</sequence>
<feature type="non-terminal residue" evidence="1">
    <location>
        <position position="1"/>
    </location>
</feature>
<proteinExistence type="predicted"/>
<protein>
    <submittedName>
        <fullName evidence="1">Uncharacterized protein</fullName>
    </submittedName>
</protein>